<reference evidence="1 5" key="1">
    <citation type="journal article" date="2017" name="Nature">
        <title>The sunflower genome provides insights into oil metabolism, flowering and Asterid evolution.</title>
        <authorList>
            <person name="Badouin H."/>
            <person name="Gouzy J."/>
            <person name="Grassa C.J."/>
            <person name="Murat F."/>
            <person name="Staton S.E."/>
            <person name="Cottret L."/>
            <person name="Lelandais-Briere C."/>
            <person name="Owens G.L."/>
            <person name="Carrere S."/>
            <person name="Mayjonade B."/>
            <person name="Legrand L."/>
            <person name="Gill N."/>
            <person name="Kane N.C."/>
            <person name="Bowers J.E."/>
            <person name="Hubner S."/>
            <person name="Bellec A."/>
            <person name="Berard A."/>
            <person name="Berges H."/>
            <person name="Blanchet N."/>
            <person name="Boniface M.C."/>
            <person name="Brunel D."/>
            <person name="Catrice O."/>
            <person name="Chaidir N."/>
            <person name="Claudel C."/>
            <person name="Donnadieu C."/>
            <person name="Faraut T."/>
            <person name="Fievet G."/>
            <person name="Helmstetter N."/>
            <person name="King M."/>
            <person name="Knapp S.J."/>
            <person name="Lai Z."/>
            <person name="Le Paslier M.C."/>
            <person name="Lippi Y."/>
            <person name="Lorenzon L."/>
            <person name="Mandel J.R."/>
            <person name="Marage G."/>
            <person name="Marchand G."/>
            <person name="Marquand E."/>
            <person name="Bret-Mestries E."/>
            <person name="Morien E."/>
            <person name="Nambeesan S."/>
            <person name="Nguyen T."/>
            <person name="Pegot-Espagnet P."/>
            <person name="Pouilly N."/>
            <person name="Raftis F."/>
            <person name="Sallet E."/>
            <person name="Schiex T."/>
            <person name="Thomas J."/>
            <person name="Vandecasteele C."/>
            <person name="Vares D."/>
            <person name="Vear F."/>
            <person name="Vautrin S."/>
            <person name="Crespi M."/>
            <person name="Mangin B."/>
            <person name="Burke J.M."/>
            <person name="Salse J."/>
            <person name="Munos S."/>
            <person name="Vincourt P."/>
            <person name="Rieseberg L.H."/>
            <person name="Langlade N.B."/>
        </authorList>
    </citation>
    <scope>NUCLEOTIDE SEQUENCE [LARGE SCALE GENOMIC DNA]</scope>
    <source>
        <strain evidence="5">cv. SF193</strain>
        <tissue evidence="1">Leaves</tissue>
    </source>
</reference>
<organism evidence="3 5">
    <name type="scientific">Helianthus annuus</name>
    <name type="common">Common sunflower</name>
    <dbReference type="NCBI Taxonomy" id="4232"/>
    <lineage>
        <taxon>Eukaryota</taxon>
        <taxon>Viridiplantae</taxon>
        <taxon>Streptophyta</taxon>
        <taxon>Embryophyta</taxon>
        <taxon>Tracheophyta</taxon>
        <taxon>Spermatophyta</taxon>
        <taxon>Magnoliopsida</taxon>
        <taxon>eudicotyledons</taxon>
        <taxon>Gunneridae</taxon>
        <taxon>Pentapetalae</taxon>
        <taxon>asterids</taxon>
        <taxon>campanulids</taxon>
        <taxon>Asterales</taxon>
        <taxon>Asteraceae</taxon>
        <taxon>Asteroideae</taxon>
        <taxon>Heliantheae alliance</taxon>
        <taxon>Heliantheae</taxon>
        <taxon>Helianthus</taxon>
    </lineage>
</organism>
<proteinExistence type="predicted"/>
<dbReference type="EMBL" id="CM007906">
    <property type="protein sequence ID" value="OTF86532.1"/>
    <property type="molecule type" value="Genomic_DNA"/>
</dbReference>
<dbReference type="EMBL" id="MNCJ02000324">
    <property type="protein sequence ID" value="KAF5791978.1"/>
    <property type="molecule type" value="Genomic_DNA"/>
</dbReference>
<evidence type="ECO:0000313" key="5">
    <source>
        <dbReference type="Proteomes" id="UP000215914"/>
    </source>
</evidence>
<evidence type="ECO:0000313" key="3">
    <source>
        <dbReference type="EMBL" id="OTF86531.1"/>
    </source>
</evidence>
<dbReference type="Proteomes" id="UP000215914">
    <property type="component" value="Chromosome 17"/>
</dbReference>
<gene>
    <name evidence="3" type="ORF">HannXRQ_Chr17g0551781</name>
    <name evidence="4" type="ORF">HannXRQ_Chr17g0551791</name>
    <name evidence="1" type="ORF">HanXRQr2_Chr09g0400831</name>
    <name evidence="2" type="ORF">HanXRQr2_Chr09g0400841</name>
</gene>
<keyword evidence="5" id="KW-1185">Reference proteome</keyword>
<protein>
    <submittedName>
        <fullName evidence="3">Uncharacterized protein</fullName>
    </submittedName>
</protein>
<evidence type="ECO:0000313" key="4">
    <source>
        <dbReference type="EMBL" id="OTF86532.1"/>
    </source>
</evidence>
<evidence type="ECO:0000313" key="1">
    <source>
        <dbReference type="EMBL" id="KAF5791977.1"/>
    </source>
</evidence>
<reference evidence="1" key="3">
    <citation type="submission" date="2020-06" db="EMBL/GenBank/DDBJ databases">
        <title>Helianthus annuus Genome sequencing and assembly Release 2.</title>
        <authorList>
            <person name="Gouzy J."/>
            <person name="Langlade N."/>
            <person name="Munos S."/>
        </authorList>
    </citation>
    <scope>NUCLEOTIDE SEQUENCE</scope>
    <source>
        <tissue evidence="1">Leaves</tissue>
    </source>
</reference>
<evidence type="ECO:0000313" key="2">
    <source>
        <dbReference type="EMBL" id="KAF5791978.1"/>
    </source>
</evidence>
<reference evidence="3" key="2">
    <citation type="submission" date="2017-02" db="EMBL/GenBank/DDBJ databases">
        <title>Sunflower complete genome.</title>
        <authorList>
            <person name="Langlade N."/>
            <person name="Munos S."/>
        </authorList>
    </citation>
    <scope>NUCLEOTIDE SEQUENCE [LARGE SCALE GENOMIC DNA]</scope>
    <source>
        <tissue evidence="3">Leaves</tissue>
    </source>
</reference>
<dbReference type="EMBL" id="MNCJ02000324">
    <property type="protein sequence ID" value="KAF5791977.1"/>
    <property type="molecule type" value="Genomic_DNA"/>
</dbReference>
<accession>A0A251RQM8</accession>
<dbReference type="Gramene" id="mRNA:HanXRQr2_Chr09g0400841">
    <property type="protein sequence ID" value="mRNA:HanXRQr2_Chr09g0400841"/>
    <property type="gene ID" value="HanXRQr2_Chr09g0400841"/>
</dbReference>
<name>A0A251RQM8_HELAN</name>
<dbReference type="EMBL" id="CM007906">
    <property type="protein sequence ID" value="OTF86531.1"/>
    <property type="molecule type" value="Genomic_DNA"/>
</dbReference>
<dbReference type="Gramene" id="mRNA:HanXRQr2_Chr09g0400831">
    <property type="protein sequence ID" value="mRNA:HanXRQr2_Chr09g0400831"/>
    <property type="gene ID" value="HanXRQr2_Chr09g0400831"/>
</dbReference>
<dbReference type="AlphaFoldDB" id="A0A251RQM8"/>
<sequence length="95" mass="11060">MVIVLVRHLSHNPTFSLSFVTSIAGENHNSPEKTTEVRWNSRHPLLCRITITFVLLDYSPFLTRTFLQESTTQSMLIDQDSRKQARMALETHFRN</sequence>